<dbReference type="NCBIfam" id="NF009985">
    <property type="entry name" value="PRK13451.1"/>
    <property type="match status" value="1"/>
</dbReference>
<dbReference type="InterPro" id="IPR036771">
    <property type="entry name" value="ATPsynth_dsu/esu_N"/>
</dbReference>
<keyword evidence="4" id="KW-0406">Ion transport</keyword>
<comment type="subcellular location">
    <subcellularLocation>
        <location evidence="1">Endomembrane system</location>
        <topology evidence="1">Peripheral membrane protein</topology>
    </subcellularLocation>
</comment>
<dbReference type="RefSeq" id="WP_011993510.1">
    <property type="nucleotide sequence ID" value="NC_009718.1"/>
</dbReference>
<reference evidence="9 10" key="2">
    <citation type="journal article" date="2009" name="Proc. Natl. Acad. Sci. U.S.A.">
        <title>On the chimeric nature, thermophilic origin, and phylogenetic placement of the Thermotogales.</title>
        <authorList>
            <person name="Zhaxybayeva O."/>
            <person name="Swithers K.S."/>
            <person name="Lapierre P."/>
            <person name="Fournier G.P."/>
            <person name="Bickhart D.M."/>
            <person name="DeBoy R.T."/>
            <person name="Nelson K.E."/>
            <person name="Nesbo C.L."/>
            <person name="Doolittle W.F."/>
            <person name="Gogarten J.P."/>
            <person name="Noll K.M."/>
        </authorList>
    </citation>
    <scope>NUCLEOTIDE SEQUENCE [LARGE SCALE GENOMIC DNA]</scope>
    <source>
        <strain evidence="10">ATCC 35602 / DSM 5306 / Rt17-B1</strain>
    </source>
</reference>
<evidence type="ECO:0000256" key="3">
    <source>
        <dbReference type="ARBA" id="ARBA00022448"/>
    </source>
</evidence>
<evidence type="ECO:0000256" key="6">
    <source>
        <dbReference type="ARBA" id="ARBA00023196"/>
    </source>
</evidence>
<feature type="domain" description="ATP synthase F1 complex delta/epsilon subunit N-terminal" evidence="8">
    <location>
        <begin position="1"/>
        <end position="79"/>
    </location>
</feature>
<dbReference type="STRING" id="381764.Fnod_0324"/>
<dbReference type="GO" id="GO:0045259">
    <property type="term" value="C:proton-transporting ATP synthase complex"/>
    <property type="evidence" value="ECO:0007669"/>
    <property type="project" value="UniProtKB-KW"/>
</dbReference>
<dbReference type="Proteomes" id="UP000002415">
    <property type="component" value="Chromosome"/>
</dbReference>
<evidence type="ECO:0000256" key="7">
    <source>
        <dbReference type="ARBA" id="ARBA00023310"/>
    </source>
</evidence>
<dbReference type="InterPro" id="IPR020546">
    <property type="entry name" value="ATP_synth_F1_dsu/esu_N"/>
</dbReference>
<keyword evidence="10" id="KW-1185">Reference proteome</keyword>
<evidence type="ECO:0000256" key="1">
    <source>
        <dbReference type="ARBA" id="ARBA00004184"/>
    </source>
</evidence>
<dbReference type="GO" id="GO:0046933">
    <property type="term" value="F:proton-transporting ATP synthase activity, rotational mechanism"/>
    <property type="evidence" value="ECO:0007669"/>
    <property type="project" value="InterPro"/>
</dbReference>
<dbReference type="eggNOG" id="COG0355">
    <property type="taxonomic scope" value="Bacteria"/>
</dbReference>
<proteinExistence type="inferred from homology"/>
<protein>
    <submittedName>
        <fullName evidence="9">H+transporting two-sector ATPase delta/epsilon subunit</fullName>
    </submittedName>
</protein>
<dbReference type="PANTHER" id="PTHR13822:SF10">
    <property type="entry name" value="ATP SYNTHASE EPSILON CHAIN, CHLOROPLASTIC"/>
    <property type="match status" value="1"/>
</dbReference>
<reference evidence="9 10" key="1">
    <citation type="submission" date="2007-07" db="EMBL/GenBank/DDBJ databases">
        <title>Complete sequence of Fervidobacterium nodosum Rt17-B1.</title>
        <authorList>
            <consortium name="US DOE Joint Genome Institute"/>
            <person name="Copeland A."/>
            <person name="Lucas S."/>
            <person name="Lapidus A."/>
            <person name="Barry K."/>
            <person name="Glavina del Rio T."/>
            <person name="Dalin E."/>
            <person name="Tice H."/>
            <person name="Pitluck S."/>
            <person name="Saunders E."/>
            <person name="Brettin T."/>
            <person name="Bruce D."/>
            <person name="Detter J.C."/>
            <person name="Han C."/>
            <person name="Schmutz J."/>
            <person name="Larimer F."/>
            <person name="Land M."/>
            <person name="Hauser L."/>
            <person name="Kyrpides N."/>
            <person name="Mikhailova N."/>
            <person name="Nelson K."/>
            <person name="Gogarten J.P."/>
            <person name="Noll K."/>
            <person name="Richardson P."/>
        </authorList>
    </citation>
    <scope>NUCLEOTIDE SEQUENCE [LARGE SCALE GENOMIC DNA]</scope>
    <source>
        <strain evidence="10">ATCC 35602 / DSM 5306 / Rt17-B1</strain>
    </source>
</reference>
<dbReference type="CDD" id="cd12152">
    <property type="entry name" value="F1-ATPase_delta"/>
    <property type="match status" value="1"/>
</dbReference>
<organism evidence="9 10">
    <name type="scientific">Fervidobacterium nodosum (strain ATCC 35602 / DSM 5306 / Rt17-B1)</name>
    <dbReference type="NCBI Taxonomy" id="381764"/>
    <lineage>
        <taxon>Bacteria</taxon>
        <taxon>Thermotogati</taxon>
        <taxon>Thermotogota</taxon>
        <taxon>Thermotogae</taxon>
        <taxon>Thermotogales</taxon>
        <taxon>Fervidobacteriaceae</taxon>
        <taxon>Fervidobacterium</taxon>
    </lineage>
</organism>
<dbReference type="PANTHER" id="PTHR13822">
    <property type="entry name" value="ATP SYNTHASE DELTA/EPSILON CHAIN"/>
    <property type="match status" value="1"/>
</dbReference>
<evidence type="ECO:0000256" key="5">
    <source>
        <dbReference type="ARBA" id="ARBA00023136"/>
    </source>
</evidence>
<keyword evidence="5" id="KW-0472">Membrane</keyword>
<dbReference type="Gene3D" id="2.60.15.10">
    <property type="entry name" value="F0F1 ATP synthase delta/epsilon subunit, N-terminal"/>
    <property type="match status" value="1"/>
</dbReference>
<evidence type="ECO:0000313" key="10">
    <source>
        <dbReference type="Proteomes" id="UP000002415"/>
    </source>
</evidence>
<accession>A7HJV6</accession>
<dbReference type="Pfam" id="PF02823">
    <property type="entry name" value="ATP-synt_DE_N"/>
    <property type="match status" value="1"/>
</dbReference>
<sequence>MKIKIVTPYKIMEFSNAKILVFKTVEGEMGVLDKRAPLIAKLAVTDVRIKTEDGEEKYRVVDGFIHCDGNSNVTILTEEVGKPEEFDPHKYLGDGISSGKAD</sequence>
<gene>
    <name evidence="9" type="ordered locus">Fnod_0324</name>
</gene>
<keyword evidence="6" id="KW-0139">CF(1)</keyword>
<dbReference type="AlphaFoldDB" id="A7HJV6"/>
<evidence type="ECO:0000256" key="4">
    <source>
        <dbReference type="ARBA" id="ARBA00023065"/>
    </source>
</evidence>
<name>A7HJV6_FERNB</name>
<evidence type="ECO:0000259" key="8">
    <source>
        <dbReference type="Pfam" id="PF02823"/>
    </source>
</evidence>
<dbReference type="OrthoDB" id="47229at2"/>
<keyword evidence="7" id="KW-0066">ATP synthesis</keyword>
<dbReference type="SUPFAM" id="SSF51344">
    <property type="entry name" value="Epsilon subunit of F1F0-ATP synthase N-terminal domain"/>
    <property type="match status" value="1"/>
</dbReference>
<dbReference type="EMBL" id="CP000771">
    <property type="protein sequence ID" value="ABS60189.1"/>
    <property type="molecule type" value="Genomic_DNA"/>
</dbReference>
<dbReference type="KEGG" id="fno:Fnod_0324"/>
<evidence type="ECO:0000256" key="2">
    <source>
        <dbReference type="ARBA" id="ARBA00005712"/>
    </source>
</evidence>
<keyword evidence="3" id="KW-0813">Transport</keyword>
<comment type="similarity">
    <text evidence="2">Belongs to the ATPase epsilon chain family.</text>
</comment>
<dbReference type="HOGENOM" id="CLU_084338_1_0_0"/>
<dbReference type="InterPro" id="IPR001469">
    <property type="entry name" value="ATP_synth_F1_dsu/esu"/>
</dbReference>
<dbReference type="GO" id="GO:0012505">
    <property type="term" value="C:endomembrane system"/>
    <property type="evidence" value="ECO:0007669"/>
    <property type="project" value="UniProtKB-SubCell"/>
</dbReference>
<evidence type="ECO:0000313" key="9">
    <source>
        <dbReference type="EMBL" id="ABS60189.1"/>
    </source>
</evidence>